<dbReference type="HOGENOM" id="CLU_034145_0_0_1"/>
<dbReference type="Gramene" id="OPUNC11G06070.1">
    <property type="protein sequence ID" value="OPUNC11G06070.1"/>
    <property type="gene ID" value="OPUNC11G06070"/>
</dbReference>
<dbReference type="AlphaFoldDB" id="A0A0E0MDM3"/>
<dbReference type="FunFam" id="1.25.70.10:FF:000001">
    <property type="entry name" value="Mitochondrial transcription termination factor-like"/>
    <property type="match status" value="1"/>
</dbReference>
<evidence type="ECO:0000313" key="4">
    <source>
        <dbReference type="EnsemblPlants" id="OPUNC11G06070.1"/>
    </source>
</evidence>
<dbReference type="InterPro" id="IPR003690">
    <property type="entry name" value="MTERF"/>
</dbReference>
<dbReference type="PANTHER" id="PTHR13068">
    <property type="entry name" value="CGI-12 PROTEIN-RELATED"/>
    <property type="match status" value="1"/>
</dbReference>
<proteinExistence type="inferred from homology"/>
<evidence type="ECO:0000256" key="3">
    <source>
        <dbReference type="ARBA" id="ARBA00022946"/>
    </source>
</evidence>
<keyword evidence="3" id="KW-0809">Transit peptide</keyword>
<reference evidence="4" key="2">
    <citation type="submission" date="2018-05" db="EMBL/GenBank/DDBJ databases">
        <title>OpunRS2 (Oryza punctata Reference Sequence Version 2).</title>
        <authorList>
            <person name="Zhang J."/>
            <person name="Kudrna D."/>
            <person name="Lee S."/>
            <person name="Talag J."/>
            <person name="Welchert J."/>
            <person name="Wing R.A."/>
        </authorList>
    </citation>
    <scope>NUCLEOTIDE SEQUENCE [LARGE SCALE GENOMIC DNA]</scope>
</reference>
<sequence>MLRLRNRLLPLLRATSSSHASASSSPLHLRLLLLSTAAATPFSVEDYLVATCGLTGAQALKASKKVSHLRSPSNPDAVLALLSGVGLSGADLAAVVVAEPQLLCARADNIARRIASLRDRVGLSEPQIGGLLLAGGATVVHRCDVTPRLEFWIPFLGSFEMLLKILKSNNSILRSSLERVIKPNIALFQKCGLSVCDIVTMAQTAAWTLTFNPERLKVVLERAEKLCVPGHSSAFKYVVCTVARIDEGKIAARMELLSSTLGCSMDELRSAICKSPQVLGISEMKLRAKIEFLVTKVGLEIDYILRRPVLLALSLEKRLVPRHYVVEALAVKGLIRKDLDFFSCVCMRDEVFVAKYIDHHENALPGLADAYAAVRAGKLPAQV</sequence>
<evidence type="ECO:0000313" key="5">
    <source>
        <dbReference type="Proteomes" id="UP000026962"/>
    </source>
</evidence>
<evidence type="ECO:0000256" key="1">
    <source>
        <dbReference type="ARBA" id="ARBA00007692"/>
    </source>
</evidence>
<dbReference type="EnsemblPlants" id="OPUNC11G06070.1">
    <property type="protein sequence ID" value="OPUNC11G06070.1"/>
    <property type="gene ID" value="OPUNC11G06070"/>
</dbReference>
<keyword evidence="5" id="KW-1185">Reference proteome</keyword>
<dbReference type="OMA" id="HHENAVP"/>
<accession>A0A0E0MDM3</accession>
<dbReference type="SMART" id="SM00733">
    <property type="entry name" value="Mterf"/>
    <property type="match status" value="4"/>
</dbReference>
<keyword evidence="2" id="KW-0805">Transcription regulation</keyword>
<name>A0A0E0MDM3_ORYPU</name>
<dbReference type="FunFam" id="1.25.70.10:FF:000016">
    <property type="entry name" value="Mitochondrial transcription termination factor-like"/>
    <property type="match status" value="1"/>
</dbReference>
<dbReference type="Gene3D" id="1.25.70.10">
    <property type="entry name" value="Transcription termination factor 3, mitochondrial"/>
    <property type="match status" value="2"/>
</dbReference>
<dbReference type="eggNOG" id="KOG1267">
    <property type="taxonomic scope" value="Eukaryota"/>
</dbReference>
<keyword evidence="2" id="KW-0804">Transcription</keyword>
<dbReference type="GO" id="GO:0003676">
    <property type="term" value="F:nucleic acid binding"/>
    <property type="evidence" value="ECO:0007669"/>
    <property type="project" value="InterPro"/>
</dbReference>
<dbReference type="GO" id="GO:0006353">
    <property type="term" value="P:DNA-templated transcription termination"/>
    <property type="evidence" value="ECO:0007669"/>
    <property type="project" value="UniProtKB-KW"/>
</dbReference>
<dbReference type="PANTHER" id="PTHR13068:SF102">
    <property type="entry name" value="OS11G0246100 PROTEIN"/>
    <property type="match status" value="1"/>
</dbReference>
<evidence type="ECO:0000256" key="2">
    <source>
        <dbReference type="ARBA" id="ARBA00022472"/>
    </source>
</evidence>
<comment type="similarity">
    <text evidence="1">Belongs to the mTERF family.</text>
</comment>
<dbReference type="STRING" id="4537.A0A0E0MDM3"/>
<keyword evidence="2" id="KW-0806">Transcription termination</keyword>
<organism evidence="4">
    <name type="scientific">Oryza punctata</name>
    <name type="common">Red rice</name>
    <dbReference type="NCBI Taxonomy" id="4537"/>
    <lineage>
        <taxon>Eukaryota</taxon>
        <taxon>Viridiplantae</taxon>
        <taxon>Streptophyta</taxon>
        <taxon>Embryophyta</taxon>
        <taxon>Tracheophyta</taxon>
        <taxon>Spermatophyta</taxon>
        <taxon>Magnoliopsida</taxon>
        <taxon>Liliopsida</taxon>
        <taxon>Poales</taxon>
        <taxon>Poaceae</taxon>
        <taxon>BOP clade</taxon>
        <taxon>Oryzoideae</taxon>
        <taxon>Oryzeae</taxon>
        <taxon>Oryzinae</taxon>
        <taxon>Oryza</taxon>
    </lineage>
</organism>
<dbReference type="InterPro" id="IPR038538">
    <property type="entry name" value="MTERF_sf"/>
</dbReference>
<reference evidence="4" key="1">
    <citation type="submission" date="2015-04" db="UniProtKB">
        <authorList>
            <consortium name="EnsemblPlants"/>
        </authorList>
    </citation>
    <scope>IDENTIFICATION</scope>
</reference>
<dbReference type="Proteomes" id="UP000026962">
    <property type="component" value="Chromosome 11"/>
</dbReference>
<dbReference type="Pfam" id="PF02536">
    <property type="entry name" value="mTERF"/>
    <property type="match status" value="1"/>
</dbReference>
<protein>
    <submittedName>
        <fullName evidence="4">Uncharacterized protein</fullName>
    </submittedName>
</protein>